<feature type="domain" description="FAD/NAD(P)-binding" evidence="5">
    <location>
        <begin position="8"/>
        <end position="300"/>
    </location>
</feature>
<accession>A0A381S8X7</accession>
<proteinExistence type="inferred from homology"/>
<evidence type="ECO:0000256" key="1">
    <source>
        <dbReference type="ARBA" id="ARBA00022630"/>
    </source>
</evidence>
<gene>
    <name evidence="6" type="ORF">METZ01_LOCUS53384</name>
</gene>
<dbReference type="Pfam" id="PF07992">
    <property type="entry name" value="Pyr_redox_2"/>
    <property type="match status" value="1"/>
</dbReference>
<dbReference type="InterPro" id="IPR022890">
    <property type="entry name" value="Fd--NADP_Rdtase_type_2"/>
</dbReference>
<reference evidence="6" key="1">
    <citation type="submission" date="2018-05" db="EMBL/GenBank/DDBJ databases">
        <authorList>
            <person name="Lanie J.A."/>
            <person name="Ng W.-L."/>
            <person name="Kazmierczak K.M."/>
            <person name="Andrzejewski T.M."/>
            <person name="Davidsen T.M."/>
            <person name="Wayne K.J."/>
            <person name="Tettelin H."/>
            <person name="Glass J.I."/>
            <person name="Rusch D."/>
            <person name="Podicherti R."/>
            <person name="Tsui H.-C.T."/>
            <person name="Winkler M.E."/>
        </authorList>
    </citation>
    <scope>NUCLEOTIDE SEQUENCE</scope>
</reference>
<dbReference type="InterPro" id="IPR023753">
    <property type="entry name" value="FAD/NAD-binding_dom"/>
</dbReference>
<dbReference type="PANTHER" id="PTHR48105">
    <property type="entry name" value="THIOREDOXIN REDUCTASE 1-RELATED-RELATED"/>
    <property type="match status" value="1"/>
</dbReference>
<protein>
    <recommendedName>
        <fullName evidence="5">FAD/NAD(P)-binding domain-containing protein</fullName>
    </recommendedName>
</protein>
<dbReference type="SUPFAM" id="SSF51905">
    <property type="entry name" value="FAD/NAD(P)-binding domain"/>
    <property type="match status" value="2"/>
</dbReference>
<keyword evidence="2" id="KW-0274">FAD</keyword>
<dbReference type="InterPro" id="IPR036188">
    <property type="entry name" value="FAD/NAD-bd_sf"/>
</dbReference>
<name>A0A381S8X7_9ZZZZ</name>
<keyword evidence="4" id="KW-0560">Oxidoreductase</keyword>
<dbReference type="InterPro" id="IPR050097">
    <property type="entry name" value="Ferredoxin-NADP_redctase_2"/>
</dbReference>
<keyword evidence="1" id="KW-0285">Flavoprotein</keyword>
<dbReference type="GO" id="GO:0004324">
    <property type="term" value="F:ferredoxin-NADP+ reductase activity"/>
    <property type="evidence" value="ECO:0007669"/>
    <property type="project" value="InterPro"/>
</dbReference>
<sequence>MGKKIESDILIIGAGPVGLFTVFEAGLLGLKCQIIDNLDKVGGQCAELYPDKPIFDIPGVPSQTAEEHIEALLEQIKPFDYGLHLNNRVDEIHQIDSKEKVKKWKVITSEQNEFIATNVFIAAGGGSFEPRRPPNIIDPDRFINKGVAYSVKDKNYYKNKNLVIFGGGDSALDWSVELSDITNSIILVHRRDAFRGSPNTESQMRELVETGNLELKTPYVIEELLGTDQISGVGIKNFETKEIESLDCDEILFLFGLNKKLGPLENWNLKLNGKKISVDTEKYQTSIEGIYAVGDINDYPGKLDLILCGFHETTLAVQDAYRRCFPGERVPFAYTTSNTKLHKKLGVKVD</sequence>
<dbReference type="PRINTS" id="PR00368">
    <property type="entry name" value="FADPNR"/>
</dbReference>
<evidence type="ECO:0000313" key="6">
    <source>
        <dbReference type="EMBL" id="SVA00530.1"/>
    </source>
</evidence>
<evidence type="ECO:0000256" key="2">
    <source>
        <dbReference type="ARBA" id="ARBA00022827"/>
    </source>
</evidence>
<dbReference type="Gene3D" id="3.50.50.60">
    <property type="entry name" value="FAD/NAD(P)-binding domain"/>
    <property type="match status" value="2"/>
</dbReference>
<dbReference type="AlphaFoldDB" id="A0A381S8X7"/>
<evidence type="ECO:0000256" key="4">
    <source>
        <dbReference type="ARBA" id="ARBA00023002"/>
    </source>
</evidence>
<dbReference type="PRINTS" id="PR00469">
    <property type="entry name" value="PNDRDTASEII"/>
</dbReference>
<evidence type="ECO:0000256" key="3">
    <source>
        <dbReference type="ARBA" id="ARBA00022857"/>
    </source>
</evidence>
<organism evidence="6">
    <name type="scientific">marine metagenome</name>
    <dbReference type="NCBI Taxonomy" id="408172"/>
    <lineage>
        <taxon>unclassified sequences</taxon>
        <taxon>metagenomes</taxon>
        <taxon>ecological metagenomes</taxon>
    </lineage>
</organism>
<evidence type="ECO:0000259" key="5">
    <source>
        <dbReference type="Pfam" id="PF07992"/>
    </source>
</evidence>
<dbReference type="EMBL" id="UINC01002812">
    <property type="protein sequence ID" value="SVA00530.1"/>
    <property type="molecule type" value="Genomic_DNA"/>
</dbReference>
<keyword evidence="3" id="KW-0521">NADP</keyword>
<dbReference type="HAMAP" id="MF_01685">
    <property type="entry name" value="FENR2"/>
    <property type="match status" value="1"/>
</dbReference>